<protein>
    <submittedName>
        <fullName evidence="1">Uncharacterized protein</fullName>
    </submittedName>
</protein>
<organism evidence="1 2">
    <name type="scientific">Candidatus Woesebacteria bacterium GW2011_GWB1_39_12</name>
    <dbReference type="NCBI Taxonomy" id="1618574"/>
    <lineage>
        <taxon>Bacteria</taxon>
        <taxon>Candidatus Woeseibacteriota</taxon>
    </lineage>
</organism>
<dbReference type="AlphaFoldDB" id="A0A0G0MG66"/>
<dbReference type="Proteomes" id="UP000033881">
    <property type="component" value="Unassembled WGS sequence"/>
</dbReference>
<proteinExistence type="predicted"/>
<gene>
    <name evidence="1" type="ORF">UT24_C0024G0005</name>
</gene>
<reference evidence="1 2" key="1">
    <citation type="journal article" date="2015" name="Nature">
        <title>rRNA introns, odd ribosomes, and small enigmatic genomes across a large radiation of phyla.</title>
        <authorList>
            <person name="Brown C.T."/>
            <person name="Hug L.A."/>
            <person name="Thomas B.C."/>
            <person name="Sharon I."/>
            <person name="Castelle C.J."/>
            <person name="Singh A."/>
            <person name="Wilkins M.J."/>
            <person name="Williams K.H."/>
            <person name="Banfield J.F."/>
        </authorList>
    </citation>
    <scope>NUCLEOTIDE SEQUENCE [LARGE SCALE GENOMIC DNA]</scope>
</reference>
<evidence type="ECO:0000313" key="2">
    <source>
        <dbReference type="Proteomes" id="UP000033881"/>
    </source>
</evidence>
<accession>A0A0G0MG66</accession>
<evidence type="ECO:0000313" key="1">
    <source>
        <dbReference type="EMBL" id="KKQ99330.1"/>
    </source>
</evidence>
<dbReference type="STRING" id="1618574.UT24_C0024G0005"/>
<name>A0A0G0MG66_9BACT</name>
<dbReference type="EMBL" id="LBWB01000024">
    <property type="protein sequence ID" value="KKQ99330.1"/>
    <property type="molecule type" value="Genomic_DNA"/>
</dbReference>
<sequence length="560" mass="65431">MPEQIESYKANHVEYHHVYDRELISSDNKKRPKYITPEMTSVIFTQGNKGSGKSSLDEFIAMENFEAGHTVVDLLSADNYESLFYMINLNCKKYWEEKAKDPNNVIPKYHCNCDKRYKLLVLVPDYVQIDQKALDAPTLNHKYYSKKEWKDAHPDSLEMPTVLHCKKCDIISVGDNTDIGCLICGCKERVRTPPIHPGYKEWIKVKHITIPNKGFKNRDLFIQQLTDALITGRDERRIVSINGIFNKNRIHKYRLTEQILREIKQIILSNFIPHDEYSVAKKRGSDKPIPKSEWSEEELNYHRITLLLREFGSVAPAGLKGVNEETLVKKALLDTIRLVRHAYITIIADFQRHADVIPAIRDQKDFFIFKQTNQDMFPMEGYGWVWNEVKIQHDTVARETNPALADRVCPMIEDFKPSQMLVLYKDKLPNGRRWKIERAGRPKFHHKQENDNFEKITGLEFGNTWRFVTEDENGQTVQTVKNEINEDKKVSESRQQSLYELVSKMKNPIDPTKKKMSYGEIYDHCKTLNLIPESWKGVDNLRKFMSDFNKKFNKPPTQTA</sequence>
<comment type="caution">
    <text evidence="1">The sequence shown here is derived from an EMBL/GenBank/DDBJ whole genome shotgun (WGS) entry which is preliminary data.</text>
</comment>